<reference evidence="7" key="1">
    <citation type="journal article" date="2019" name="Int. J. Syst. Evol. Microbiol.">
        <title>The Global Catalogue of Microorganisms (GCM) 10K type strain sequencing project: providing services to taxonomists for standard genome sequencing and annotation.</title>
        <authorList>
            <consortium name="The Broad Institute Genomics Platform"/>
            <consortium name="The Broad Institute Genome Sequencing Center for Infectious Disease"/>
            <person name="Wu L."/>
            <person name="Ma J."/>
        </authorList>
    </citation>
    <scope>NUCLEOTIDE SEQUENCE [LARGE SCALE GENOMIC DNA]</scope>
    <source>
        <strain evidence="7">CGMCC 4.6997</strain>
    </source>
</reference>
<dbReference type="Gene3D" id="3.40.50.1820">
    <property type="entry name" value="alpha/beta hydrolase"/>
    <property type="match status" value="1"/>
</dbReference>
<accession>A0ABW0NW33</accession>
<evidence type="ECO:0000259" key="5">
    <source>
        <dbReference type="Pfam" id="PF20434"/>
    </source>
</evidence>
<feature type="domain" description="BD-FAE-like" evidence="5">
    <location>
        <begin position="95"/>
        <end position="292"/>
    </location>
</feature>
<name>A0ABW0NW33_9MICO</name>
<dbReference type="Pfam" id="PF20434">
    <property type="entry name" value="BD-FAE"/>
    <property type="match status" value="1"/>
</dbReference>
<keyword evidence="4" id="KW-0812">Transmembrane</keyword>
<dbReference type="InterPro" id="IPR033140">
    <property type="entry name" value="Lipase_GDXG_put_SER_AS"/>
</dbReference>
<dbReference type="GO" id="GO:0016787">
    <property type="term" value="F:hydrolase activity"/>
    <property type="evidence" value="ECO:0007669"/>
    <property type="project" value="UniProtKB-KW"/>
</dbReference>
<proteinExistence type="inferred from homology"/>
<comment type="similarity">
    <text evidence="1">Belongs to the 'GDXG' lipolytic enzyme family.</text>
</comment>
<dbReference type="InterPro" id="IPR050300">
    <property type="entry name" value="GDXG_lipolytic_enzyme"/>
</dbReference>
<dbReference type="InterPro" id="IPR029058">
    <property type="entry name" value="AB_hydrolase_fold"/>
</dbReference>
<dbReference type="Proteomes" id="UP001596039">
    <property type="component" value="Unassembled WGS sequence"/>
</dbReference>
<evidence type="ECO:0000313" key="7">
    <source>
        <dbReference type="Proteomes" id="UP001596039"/>
    </source>
</evidence>
<dbReference type="EMBL" id="JBHSMG010000005">
    <property type="protein sequence ID" value="MFC5503528.1"/>
    <property type="molecule type" value="Genomic_DNA"/>
</dbReference>
<feature type="active site" evidence="3">
    <location>
        <position position="187"/>
    </location>
</feature>
<keyword evidence="4" id="KW-0472">Membrane</keyword>
<dbReference type="SUPFAM" id="SSF53474">
    <property type="entry name" value="alpha/beta-Hydrolases"/>
    <property type="match status" value="1"/>
</dbReference>
<comment type="caution">
    <text evidence="6">The sequence shown here is derived from an EMBL/GenBank/DDBJ whole genome shotgun (WGS) entry which is preliminary data.</text>
</comment>
<dbReference type="PROSITE" id="PS01174">
    <property type="entry name" value="LIPASE_GDXG_SER"/>
    <property type="match status" value="1"/>
</dbReference>
<keyword evidence="4" id="KW-1133">Transmembrane helix</keyword>
<evidence type="ECO:0000256" key="4">
    <source>
        <dbReference type="SAM" id="Phobius"/>
    </source>
</evidence>
<evidence type="ECO:0000313" key="6">
    <source>
        <dbReference type="EMBL" id="MFC5503528.1"/>
    </source>
</evidence>
<evidence type="ECO:0000256" key="2">
    <source>
        <dbReference type="ARBA" id="ARBA00022801"/>
    </source>
</evidence>
<gene>
    <name evidence="6" type="ORF">ACFPJ4_14870</name>
</gene>
<protein>
    <submittedName>
        <fullName evidence="6">Alpha/beta hydrolase</fullName>
    </submittedName>
</protein>
<organism evidence="6 7">
    <name type="scientific">Lysinimonas soli</name>
    <dbReference type="NCBI Taxonomy" id="1074233"/>
    <lineage>
        <taxon>Bacteria</taxon>
        <taxon>Bacillati</taxon>
        <taxon>Actinomycetota</taxon>
        <taxon>Actinomycetes</taxon>
        <taxon>Micrococcales</taxon>
        <taxon>Microbacteriaceae</taxon>
        <taxon>Lysinimonas</taxon>
    </lineage>
</organism>
<keyword evidence="7" id="KW-1185">Reference proteome</keyword>
<sequence length="354" mass="37810">MASSQGRVWWHRFRPSEKARRRIGVVAAVVLTVVVIGGLVGQSTPWPSALVIRSVFEKGAAETVAEMNKHVPSAALTEHLDVQYGDGSAGGNTTLDAFSPSGGGEALPVVVWVHGGAWISGQKSDVDPYLRILASHGYAAVSLNYTIAPEAVYPTAVRQLNDALGYLDRHAAEFRIDRHRIVLAGDSAGAQLASQLAVLTTNPDYAELLGIQPALSADQLVGTVLNCGVYDLSTMADLTGIGNWGFKVALWAYTGTQNWSASYQGTTMSTIDFVTSKFPATYISGGNGDALTWIESVPMYNKLSGLGVDVTPVFYAADHEPALPHEYQFHLDGADAQHALQKTLDFLALVTAQH</sequence>
<evidence type="ECO:0000256" key="3">
    <source>
        <dbReference type="PROSITE-ProRule" id="PRU10038"/>
    </source>
</evidence>
<feature type="transmembrane region" description="Helical" evidence="4">
    <location>
        <begin position="21"/>
        <end position="40"/>
    </location>
</feature>
<dbReference type="InterPro" id="IPR049492">
    <property type="entry name" value="BD-FAE-like_dom"/>
</dbReference>
<dbReference type="PANTHER" id="PTHR48081">
    <property type="entry name" value="AB HYDROLASE SUPERFAMILY PROTEIN C4A8.06C"/>
    <property type="match status" value="1"/>
</dbReference>
<evidence type="ECO:0000256" key="1">
    <source>
        <dbReference type="ARBA" id="ARBA00010515"/>
    </source>
</evidence>
<dbReference type="RefSeq" id="WP_386741240.1">
    <property type="nucleotide sequence ID" value="NZ_JBHSMG010000005.1"/>
</dbReference>
<keyword evidence="2 6" id="KW-0378">Hydrolase</keyword>